<name>L7KHV2_9ACTN</name>
<gene>
    <name evidence="1" type="ORF">GOACH_04_04590</name>
</gene>
<dbReference type="Proteomes" id="UP000010988">
    <property type="component" value="Unassembled WGS sequence"/>
</dbReference>
<comment type="caution">
    <text evidence="1">The sequence shown here is derived from an EMBL/GenBank/DDBJ whole genome shotgun (WGS) entry which is preliminary data.</text>
</comment>
<dbReference type="EMBL" id="BANR01000004">
    <property type="protein sequence ID" value="GAC48061.1"/>
    <property type="molecule type" value="Genomic_DNA"/>
</dbReference>
<keyword evidence="2" id="KW-1185">Reference proteome</keyword>
<proteinExistence type="predicted"/>
<evidence type="ECO:0000313" key="1">
    <source>
        <dbReference type="EMBL" id="GAC48061.1"/>
    </source>
</evidence>
<dbReference type="STRING" id="1220583.GOACH_04_04590"/>
<reference evidence="1 2" key="1">
    <citation type="submission" date="2012-12" db="EMBL/GenBank/DDBJ databases">
        <title>Whole genome shotgun sequence of Gordonia aichiensis NBRC 108223.</title>
        <authorList>
            <person name="Isaki-Nakamura S."/>
            <person name="Hosoyama A."/>
            <person name="Tsuchikane K."/>
            <person name="Ando Y."/>
            <person name="Baba S."/>
            <person name="Ohji S."/>
            <person name="Hamada M."/>
            <person name="Tamura T."/>
            <person name="Yamazoe A."/>
            <person name="Yamazaki S."/>
            <person name="Fujita N."/>
        </authorList>
    </citation>
    <scope>NUCLEOTIDE SEQUENCE [LARGE SCALE GENOMIC DNA]</scope>
    <source>
        <strain evidence="1 2">NBRC 108223</strain>
    </source>
</reference>
<accession>L7KHV2</accession>
<sequence>MGDWCEPGEGVPVARAASKEVPGALDGVDSAGAEESAVAAEDGAPLPVASALSTVTLVEPGAVVEGVLTGLVPLLAPADSEDDAATGEPSVAVLALDPVPPSGVSAAATAGAPAVSTAAPMPIDTARRRPAVIFFIARFVTELPLSSWRLPGN</sequence>
<evidence type="ECO:0000313" key="2">
    <source>
        <dbReference type="Proteomes" id="UP000010988"/>
    </source>
</evidence>
<protein>
    <submittedName>
        <fullName evidence="1">Uncharacterized protein</fullName>
    </submittedName>
</protein>
<organism evidence="1 2">
    <name type="scientific">Gordonia aichiensis NBRC 108223</name>
    <dbReference type="NCBI Taxonomy" id="1220583"/>
    <lineage>
        <taxon>Bacteria</taxon>
        <taxon>Bacillati</taxon>
        <taxon>Actinomycetota</taxon>
        <taxon>Actinomycetes</taxon>
        <taxon>Mycobacteriales</taxon>
        <taxon>Gordoniaceae</taxon>
        <taxon>Gordonia</taxon>
    </lineage>
</organism>
<dbReference type="AlphaFoldDB" id="L7KHV2"/>